<gene>
    <name evidence="1" type="ORF">QBC37DRAFT_239874</name>
</gene>
<keyword evidence="2" id="KW-1185">Reference proteome</keyword>
<dbReference type="PANTHER" id="PTHR38121:SF5">
    <property type="entry name" value="GH16 DOMAIN-CONTAINING PROTEIN"/>
    <property type="match status" value="1"/>
</dbReference>
<proteinExistence type="predicted"/>
<name>A0AAN6XWL1_9PEZI</name>
<comment type="caution">
    <text evidence="1">The sequence shown here is derived from an EMBL/GenBank/DDBJ whole genome shotgun (WGS) entry which is preliminary data.</text>
</comment>
<dbReference type="Proteomes" id="UP001301769">
    <property type="component" value="Unassembled WGS sequence"/>
</dbReference>
<evidence type="ECO:0000313" key="1">
    <source>
        <dbReference type="EMBL" id="KAK4208249.1"/>
    </source>
</evidence>
<evidence type="ECO:0008006" key="3">
    <source>
        <dbReference type="Google" id="ProtNLM"/>
    </source>
</evidence>
<feature type="non-terminal residue" evidence="1">
    <location>
        <position position="1"/>
    </location>
</feature>
<evidence type="ECO:0000313" key="2">
    <source>
        <dbReference type="Proteomes" id="UP001301769"/>
    </source>
</evidence>
<dbReference type="PANTHER" id="PTHR38121">
    <property type="entry name" value="GH16 DOMAIN-CONTAINING PROTEIN"/>
    <property type="match status" value="1"/>
</dbReference>
<dbReference type="EMBL" id="MU858252">
    <property type="protein sequence ID" value="KAK4208249.1"/>
    <property type="molecule type" value="Genomic_DNA"/>
</dbReference>
<dbReference type="AlphaFoldDB" id="A0AAN6XWL1"/>
<sequence>PVFTDCDCGYVMNINNQSVVFTETLRTDFTQLSDVSANMDWRRQEFNVTKEGSSGPYGKLFTPHNIYSSPINPVASNNERNPSAGLLLEVKAALVDDMVPGAEIATTRTDMFYGTYRARIKVNCLPGSCAAFFWV</sequence>
<reference evidence="1" key="2">
    <citation type="submission" date="2023-05" db="EMBL/GenBank/DDBJ databases">
        <authorList>
            <consortium name="Lawrence Berkeley National Laboratory"/>
            <person name="Steindorff A."/>
            <person name="Hensen N."/>
            <person name="Bonometti L."/>
            <person name="Westerberg I."/>
            <person name="Brannstrom I.O."/>
            <person name="Guillou S."/>
            <person name="Cros-Aarteil S."/>
            <person name="Calhoun S."/>
            <person name="Haridas S."/>
            <person name="Kuo A."/>
            <person name="Mondo S."/>
            <person name="Pangilinan J."/>
            <person name="Riley R."/>
            <person name="Labutti K."/>
            <person name="Andreopoulos B."/>
            <person name="Lipzen A."/>
            <person name="Chen C."/>
            <person name="Yanf M."/>
            <person name="Daum C."/>
            <person name="Ng V."/>
            <person name="Clum A."/>
            <person name="Ohm R."/>
            <person name="Martin F."/>
            <person name="Silar P."/>
            <person name="Natvig D."/>
            <person name="Lalanne C."/>
            <person name="Gautier V."/>
            <person name="Ament-Velasquez S.L."/>
            <person name="Kruys A."/>
            <person name="Hutchinson M.I."/>
            <person name="Powell A.J."/>
            <person name="Barry K."/>
            <person name="Miller A.N."/>
            <person name="Grigoriev I.V."/>
            <person name="Debuchy R."/>
            <person name="Gladieux P."/>
            <person name="Thoren M.H."/>
            <person name="Johannesson H."/>
        </authorList>
    </citation>
    <scope>NUCLEOTIDE SEQUENCE</scope>
    <source>
        <strain evidence="1">PSN293</strain>
    </source>
</reference>
<reference evidence="1" key="1">
    <citation type="journal article" date="2023" name="Mol. Phylogenet. Evol.">
        <title>Genome-scale phylogeny and comparative genomics of the fungal order Sordariales.</title>
        <authorList>
            <person name="Hensen N."/>
            <person name="Bonometti L."/>
            <person name="Westerberg I."/>
            <person name="Brannstrom I.O."/>
            <person name="Guillou S."/>
            <person name="Cros-Aarteil S."/>
            <person name="Calhoun S."/>
            <person name="Haridas S."/>
            <person name="Kuo A."/>
            <person name="Mondo S."/>
            <person name="Pangilinan J."/>
            <person name="Riley R."/>
            <person name="LaButti K."/>
            <person name="Andreopoulos B."/>
            <person name="Lipzen A."/>
            <person name="Chen C."/>
            <person name="Yan M."/>
            <person name="Daum C."/>
            <person name="Ng V."/>
            <person name="Clum A."/>
            <person name="Steindorff A."/>
            <person name="Ohm R.A."/>
            <person name="Martin F."/>
            <person name="Silar P."/>
            <person name="Natvig D.O."/>
            <person name="Lalanne C."/>
            <person name="Gautier V."/>
            <person name="Ament-Velasquez S.L."/>
            <person name="Kruys A."/>
            <person name="Hutchinson M.I."/>
            <person name="Powell A.J."/>
            <person name="Barry K."/>
            <person name="Miller A.N."/>
            <person name="Grigoriev I.V."/>
            <person name="Debuchy R."/>
            <person name="Gladieux P."/>
            <person name="Hiltunen Thoren M."/>
            <person name="Johannesson H."/>
        </authorList>
    </citation>
    <scope>NUCLEOTIDE SEQUENCE</scope>
    <source>
        <strain evidence="1">PSN293</strain>
    </source>
</reference>
<accession>A0AAN6XWL1</accession>
<organism evidence="1 2">
    <name type="scientific">Rhypophila decipiens</name>
    <dbReference type="NCBI Taxonomy" id="261697"/>
    <lineage>
        <taxon>Eukaryota</taxon>
        <taxon>Fungi</taxon>
        <taxon>Dikarya</taxon>
        <taxon>Ascomycota</taxon>
        <taxon>Pezizomycotina</taxon>
        <taxon>Sordariomycetes</taxon>
        <taxon>Sordariomycetidae</taxon>
        <taxon>Sordariales</taxon>
        <taxon>Naviculisporaceae</taxon>
        <taxon>Rhypophila</taxon>
    </lineage>
</organism>
<protein>
    <recommendedName>
        <fullName evidence="3">GH16 domain-containing protein</fullName>
    </recommendedName>
</protein>
<feature type="non-terminal residue" evidence="1">
    <location>
        <position position="135"/>
    </location>
</feature>